<reference evidence="3 4" key="2">
    <citation type="journal article" date="2008" name="Nature">
        <title>The Phaeodactylum genome reveals the evolutionary history of diatom genomes.</title>
        <authorList>
            <person name="Bowler C."/>
            <person name="Allen A.E."/>
            <person name="Badger J.H."/>
            <person name="Grimwood J."/>
            <person name="Jabbari K."/>
            <person name="Kuo A."/>
            <person name="Maheswari U."/>
            <person name="Martens C."/>
            <person name="Maumus F."/>
            <person name="Otillar R.P."/>
            <person name="Rayko E."/>
            <person name="Salamov A."/>
            <person name="Vandepoele K."/>
            <person name="Beszteri B."/>
            <person name="Gruber A."/>
            <person name="Heijde M."/>
            <person name="Katinka M."/>
            <person name="Mock T."/>
            <person name="Valentin K."/>
            <person name="Verret F."/>
            <person name="Berges J.A."/>
            <person name="Brownlee C."/>
            <person name="Cadoret J.P."/>
            <person name="Chiovitti A."/>
            <person name="Choi C.J."/>
            <person name="Coesel S."/>
            <person name="De Martino A."/>
            <person name="Detter J.C."/>
            <person name="Durkin C."/>
            <person name="Falciatore A."/>
            <person name="Fournet J."/>
            <person name="Haruta M."/>
            <person name="Huysman M.J."/>
            <person name="Jenkins B.D."/>
            <person name="Jiroutova K."/>
            <person name="Jorgensen R.E."/>
            <person name="Joubert Y."/>
            <person name="Kaplan A."/>
            <person name="Kroger N."/>
            <person name="Kroth P.G."/>
            <person name="La Roche J."/>
            <person name="Lindquist E."/>
            <person name="Lommer M."/>
            <person name="Martin-Jezequel V."/>
            <person name="Lopez P.J."/>
            <person name="Lucas S."/>
            <person name="Mangogna M."/>
            <person name="McGinnis K."/>
            <person name="Medlin L.K."/>
            <person name="Montsant A."/>
            <person name="Oudot-Le Secq M.P."/>
            <person name="Napoli C."/>
            <person name="Obornik M."/>
            <person name="Parker M.S."/>
            <person name="Petit J.L."/>
            <person name="Porcel B.M."/>
            <person name="Poulsen N."/>
            <person name="Robison M."/>
            <person name="Rychlewski L."/>
            <person name="Rynearson T.A."/>
            <person name="Schmutz J."/>
            <person name="Shapiro H."/>
            <person name="Siaut M."/>
            <person name="Stanley M."/>
            <person name="Sussman M.R."/>
            <person name="Taylor A.R."/>
            <person name="Vardi A."/>
            <person name="von Dassow P."/>
            <person name="Vyverman W."/>
            <person name="Willis A."/>
            <person name="Wyrwicz L.S."/>
            <person name="Rokhsar D.S."/>
            <person name="Weissenbach J."/>
            <person name="Armbrust E.V."/>
            <person name="Green B.R."/>
            <person name="Van de Peer Y."/>
            <person name="Grigoriev I.V."/>
        </authorList>
    </citation>
    <scope>NUCLEOTIDE SEQUENCE [LARGE SCALE GENOMIC DNA]</scope>
    <source>
        <strain evidence="3 4">CCMP1335</strain>
    </source>
</reference>
<dbReference type="InParanoid" id="B8LC36"/>
<proteinExistence type="predicted"/>
<dbReference type="EMBL" id="DS999415">
    <property type="protein sequence ID" value="EED87149.1"/>
    <property type="molecule type" value="Genomic_DNA"/>
</dbReference>
<keyword evidence="4" id="KW-1185">Reference proteome</keyword>
<keyword evidence="2" id="KW-0472">Membrane</keyword>
<feature type="region of interest" description="Disordered" evidence="1">
    <location>
        <begin position="1"/>
        <end position="48"/>
    </location>
</feature>
<organism evidence="3 4">
    <name type="scientific">Thalassiosira pseudonana</name>
    <name type="common">Marine diatom</name>
    <name type="synonym">Cyclotella nana</name>
    <dbReference type="NCBI Taxonomy" id="35128"/>
    <lineage>
        <taxon>Eukaryota</taxon>
        <taxon>Sar</taxon>
        <taxon>Stramenopiles</taxon>
        <taxon>Ochrophyta</taxon>
        <taxon>Bacillariophyta</taxon>
        <taxon>Coscinodiscophyceae</taxon>
        <taxon>Thalassiosirophycidae</taxon>
        <taxon>Thalassiosirales</taxon>
        <taxon>Thalassiosiraceae</taxon>
        <taxon>Thalassiosira</taxon>
    </lineage>
</organism>
<protein>
    <submittedName>
        <fullName evidence="3">Uncharacterized protein</fullName>
    </submittedName>
</protein>
<feature type="transmembrane region" description="Helical" evidence="2">
    <location>
        <begin position="57"/>
        <end position="74"/>
    </location>
</feature>
<sequence length="422" mass="46916">MMYQNGRRRGLIKPITRRGTASRDPFSSCTDTSAPFDHDDKAHQGRRRFSSKQTKKILLIGLVASCLLIASSWGRGGEGGSDSMICGRTIGINLSRHKTWHTPYTPSLLSDPTNDKGGILLKNGDGFGGGLNHISCFFHAFDLSYDKKAPIYITKDAKWLWQILLPLFPFSGTTAADEKWAMLEKILGVTILESEHTAKLSGLEFKTPATNELFYYHSSDLTSSTIRNHRDTILRQLFQQSAGVCSGVSAAAKIQQTSVQKAKYTVMHLSPRATGGYLGKLNAATGRDNSAALEMTPNYIISILKPLGLLQNDVFVVGEHQNDELEVTRLFQDPDLLKVMKKIQVDQNNQVYLALLADAYLGNPADVTSMWIARMRYALGMKNTFILTEPKNMNGEGVWVSSVDDKTYLDMYNRDKLGMWMG</sequence>
<accession>B8LC36</accession>
<evidence type="ECO:0000313" key="3">
    <source>
        <dbReference type="EMBL" id="EED87149.1"/>
    </source>
</evidence>
<dbReference type="PaxDb" id="35128-Thaps24362"/>
<dbReference type="HOGENOM" id="CLU_651347_0_0_1"/>
<dbReference type="AlphaFoldDB" id="B8LC36"/>
<evidence type="ECO:0000256" key="1">
    <source>
        <dbReference type="SAM" id="MobiDB-lite"/>
    </source>
</evidence>
<dbReference type="GeneID" id="7448349"/>
<gene>
    <name evidence="3" type="ORF">THAPSDRAFT_24362</name>
</gene>
<keyword evidence="2" id="KW-1133">Transmembrane helix</keyword>
<dbReference type="KEGG" id="tps:THAPSDRAFT_24362"/>
<keyword evidence="2" id="KW-0812">Transmembrane</keyword>
<reference evidence="3 4" key="1">
    <citation type="journal article" date="2004" name="Science">
        <title>The genome of the diatom Thalassiosira pseudonana: ecology, evolution, and metabolism.</title>
        <authorList>
            <person name="Armbrust E.V."/>
            <person name="Berges J.A."/>
            <person name="Bowler C."/>
            <person name="Green B.R."/>
            <person name="Martinez D."/>
            <person name="Putnam N.H."/>
            <person name="Zhou S."/>
            <person name="Allen A.E."/>
            <person name="Apt K.E."/>
            <person name="Bechner M."/>
            <person name="Brzezinski M.A."/>
            <person name="Chaal B.K."/>
            <person name="Chiovitti A."/>
            <person name="Davis A.K."/>
            <person name="Demarest M.S."/>
            <person name="Detter J.C."/>
            <person name="Glavina T."/>
            <person name="Goodstein D."/>
            <person name="Hadi M.Z."/>
            <person name="Hellsten U."/>
            <person name="Hildebrand M."/>
            <person name="Jenkins B.D."/>
            <person name="Jurka J."/>
            <person name="Kapitonov V.V."/>
            <person name="Kroger N."/>
            <person name="Lau W.W."/>
            <person name="Lane T.W."/>
            <person name="Larimer F.W."/>
            <person name="Lippmeier J.C."/>
            <person name="Lucas S."/>
            <person name="Medina M."/>
            <person name="Montsant A."/>
            <person name="Obornik M."/>
            <person name="Parker M.S."/>
            <person name="Palenik B."/>
            <person name="Pazour G.J."/>
            <person name="Richardson P.M."/>
            <person name="Rynearson T.A."/>
            <person name="Saito M.A."/>
            <person name="Schwartz D.C."/>
            <person name="Thamatrakoln K."/>
            <person name="Valentin K."/>
            <person name="Vardi A."/>
            <person name="Wilkerson F.P."/>
            <person name="Rokhsar D.S."/>
        </authorList>
    </citation>
    <scope>NUCLEOTIDE SEQUENCE [LARGE SCALE GENOMIC DNA]</scope>
    <source>
        <strain evidence="3 4">CCMP1335</strain>
    </source>
</reference>
<dbReference type="eggNOG" id="ENOG502T828">
    <property type="taxonomic scope" value="Eukaryota"/>
</dbReference>
<evidence type="ECO:0000313" key="4">
    <source>
        <dbReference type="Proteomes" id="UP000001449"/>
    </source>
</evidence>
<dbReference type="Proteomes" id="UP000001449">
    <property type="component" value="Chromosome 11"/>
</dbReference>
<name>B8LC36_THAPS</name>
<dbReference type="OMA" id="WIARTRF"/>
<feature type="compositionally biased region" description="Basic residues" evidence="1">
    <location>
        <begin position="1"/>
        <end position="11"/>
    </location>
</feature>
<evidence type="ECO:0000256" key="2">
    <source>
        <dbReference type="SAM" id="Phobius"/>
    </source>
</evidence>
<dbReference type="RefSeq" id="XP_002296453.1">
    <property type="nucleotide sequence ID" value="XM_002296417.1"/>
</dbReference>